<dbReference type="Proteomes" id="UP001054252">
    <property type="component" value="Unassembled WGS sequence"/>
</dbReference>
<organism evidence="1 2">
    <name type="scientific">Rubroshorea leprosula</name>
    <dbReference type="NCBI Taxonomy" id="152421"/>
    <lineage>
        <taxon>Eukaryota</taxon>
        <taxon>Viridiplantae</taxon>
        <taxon>Streptophyta</taxon>
        <taxon>Embryophyta</taxon>
        <taxon>Tracheophyta</taxon>
        <taxon>Spermatophyta</taxon>
        <taxon>Magnoliopsida</taxon>
        <taxon>eudicotyledons</taxon>
        <taxon>Gunneridae</taxon>
        <taxon>Pentapetalae</taxon>
        <taxon>rosids</taxon>
        <taxon>malvids</taxon>
        <taxon>Malvales</taxon>
        <taxon>Dipterocarpaceae</taxon>
        <taxon>Rubroshorea</taxon>
    </lineage>
</organism>
<sequence>MVEEVTAVMMRRLTKIPPVNNKEGPFGGTRFTCKRLCATGRLILPSDSASLAKFTNRASLAKFRSKVSLVKFGNRVSPTKFRDRVFPAKFEV</sequence>
<gene>
    <name evidence="1" type="ORF">SLEP1_g49117</name>
</gene>
<proteinExistence type="predicted"/>
<evidence type="ECO:0000313" key="1">
    <source>
        <dbReference type="EMBL" id="GKV41611.1"/>
    </source>
</evidence>
<dbReference type="AlphaFoldDB" id="A0AAV5LW22"/>
<dbReference type="EMBL" id="BPVZ01000151">
    <property type="protein sequence ID" value="GKV41611.1"/>
    <property type="molecule type" value="Genomic_DNA"/>
</dbReference>
<name>A0AAV5LW22_9ROSI</name>
<keyword evidence="2" id="KW-1185">Reference proteome</keyword>
<accession>A0AAV5LW22</accession>
<comment type="caution">
    <text evidence="1">The sequence shown here is derived from an EMBL/GenBank/DDBJ whole genome shotgun (WGS) entry which is preliminary data.</text>
</comment>
<protein>
    <submittedName>
        <fullName evidence="1">Uncharacterized protein</fullName>
    </submittedName>
</protein>
<evidence type="ECO:0000313" key="2">
    <source>
        <dbReference type="Proteomes" id="UP001054252"/>
    </source>
</evidence>
<reference evidence="1 2" key="1">
    <citation type="journal article" date="2021" name="Commun. Biol.">
        <title>The genome of Shorea leprosula (Dipterocarpaceae) highlights the ecological relevance of drought in aseasonal tropical rainforests.</title>
        <authorList>
            <person name="Ng K.K.S."/>
            <person name="Kobayashi M.J."/>
            <person name="Fawcett J.A."/>
            <person name="Hatakeyama M."/>
            <person name="Paape T."/>
            <person name="Ng C.H."/>
            <person name="Ang C.C."/>
            <person name="Tnah L.H."/>
            <person name="Lee C.T."/>
            <person name="Nishiyama T."/>
            <person name="Sese J."/>
            <person name="O'Brien M.J."/>
            <person name="Copetti D."/>
            <person name="Mohd Noor M.I."/>
            <person name="Ong R.C."/>
            <person name="Putra M."/>
            <person name="Sireger I.Z."/>
            <person name="Indrioko S."/>
            <person name="Kosugi Y."/>
            <person name="Izuno A."/>
            <person name="Isagi Y."/>
            <person name="Lee S.L."/>
            <person name="Shimizu K.K."/>
        </authorList>
    </citation>
    <scope>NUCLEOTIDE SEQUENCE [LARGE SCALE GENOMIC DNA]</scope>
    <source>
        <strain evidence="1">214</strain>
    </source>
</reference>